<dbReference type="PANTHER" id="PTHR42923">
    <property type="entry name" value="PROTOPORPHYRINOGEN OXIDASE"/>
    <property type="match status" value="1"/>
</dbReference>
<dbReference type="Pfam" id="PF01593">
    <property type="entry name" value="Amino_oxidase"/>
    <property type="match status" value="1"/>
</dbReference>
<sequence length="444" mass="50150">MRVPRIDIIGAGISGLATAYYLARHLNQTEKKGEIHVWEKDGNPGGLAGTFSTQDFTVEKFYHHIFRRDRALQELLSELGLAGEIVWRPAATGAYYFQQPYKLASPIDLLRFKPLPFVDRLRLGWLALHARTIKNWQSLDDISAKEYIHKVAGANVYRVVWQPLFHGKFGSYADEVSAAWLWSKLVDRGGSRNAQGHEVLGYVRGGLGQLFQALVKWLRNSGHYVHLGQAVRCLEGPEERLTSIVTEEGAFAADVIVGCAQLPELADLLPQTVETYRQELRKINFLANVCLVLTLNRSLSDFYWTNVTEGNAPFVGIIEQTNWAEPEDFNRKHVVYLSAYVNPADPRLQMDAQQLLAYYLPSIQKLFPEFTLKYVEHNATWQAAYAQPIVHVGYRHSIPAIASPLANFFVCTMAQIYPHDRQLSNGVALARQTAEIIMQCMFSG</sequence>
<protein>
    <submittedName>
        <fullName evidence="2">Probable protoporphyrinogen oxidase protein</fullName>
    </submittedName>
</protein>
<evidence type="ECO:0000259" key="1">
    <source>
        <dbReference type="Pfam" id="PF01593"/>
    </source>
</evidence>
<gene>
    <name evidence="2" type="ORF">U27_05392</name>
</gene>
<dbReference type="NCBIfam" id="NF005560">
    <property type="entry name" value="PRK07233.1"/>
    <property type="match status" value="1"/>
</dbReference>
<accession>A0A081C1G3</accession>
<dbReference type="InterPro" id="IPR002937">
    <property type="entry name" value="Amino_oxidase"/>
</dbReference>
<proteinExistence type="predicted"/>
<organism evidence="2">
    <name type="scientific">Vecturithrix granuli</name>
    <dbReference type="NCBI Taxonomy" id="1499967"/>
    <lineage>
        <taxon>Bacteria</taxon>
        <taxon>Candidatus Moduliflexota</taxon>
        <taxon>Candidatus Vecturitrichia</taxon>
        <taxon>Candidatus Vecturitrichales</taxon>
        <taxon>Candidatus Vecturitrichaceae</taxon>
        <taxon>Candidatus Vecturithrix</taxon>
    </lineage>
</organism>
<keyword evidence="3" id="KW-1185">Reference proteome</keyword>
<dbReference type="HOGENOM" id="CLU_051347_0_0_0"/>
<dbReference type="Gene3D" id="3.50.50.60">
    <property type="entry name" value="FAD/NAD(P)-binding domain"/>
    <property type="match status" value="1"/>
</dbReference>
<dbReference type="InterPro" id="IPR050464">
    <property type="entry name" value="Zeta_carotene_desat/Oxidored"/>
</dbReference>
<dbReference type="Gene3D" id="3.90.660.20">
    <property type="entry name" value="Protoporphyrinogen oxidase, mitochondrial, domain 2"/>
    <property type="match status" value="1"/>
</dbReference>
<dbReference type="PANTHER" id="PTHR42923:SF46">
    <property type="entry name" value="AMINE OXIDASE"/>
    <property type="match status" value="1"/>
</dbReference>
<evidence type="ECO:0000313" key="3">
    <source>
        <dbReference type="Proteomes" id="UP000030661"/>
    </source>
</evidence>
<dbReference type="GO" id="GO:0016491">
    <property type="term" value="F:oxidoreductase activity"/>
    <property type="evidence" value="ECO:0007669"/>
    <property type="project" value="InterPro"/>
</dbReference>
<dbReference type="AlphaFoldDB" id="A0A081C1G3"/>
<name>A0A081C1G3_VECG1</name>
<dbReference type="Gene3D" id="1.10.3110.10">
    <property type="entry name" value="protoporphyrinogen ix oxidase, domain 3"/>
    <property type="match status" value="1"/>
</dbReference>
<dbReference type="EMBL" id="DF820467">
    <property type="protein sequence ID" value="GAK58418.1"/>
    <property type="molecule type" value="Genomic_DNA"/>
</dbReference>
<dbReference type="InterPro" id="IPR036188">
    <property type="entry name" value="FAD/NAD-bd_sf"/>
</dbReference>
<dbReference type="SUPFAM" id="SSF51905">
    <property type="entry name" value="FAD/NAD(P)-binding domain"/>
    <property type="match status" value="1"/>
</dbReference>
<reference evidence="2" key="1">
    <citation type="journal article" date="2015" name="PeerJ">
        <title>First genomic representation of candidate bacterial phylum KSB3 points to enhanced environmental sensing as a trigger of wastewater bulking.</title>
        <authorList>
            <person name="Sekiguchi Y."/>
            <person name="Ohashi A."/>
            <person name="Parks D.H."/>
            <person name="Yamauchi T."/>
            <person name="Tyson G.W."/>
            <person name="Hugenholtz P."/>
        </authorList>
    </citation>
    <scope>NUCLEOTIDE SEQUENCE [LARGE SCALE GENOMIC DNA]</scope>
</reference>
<dbReference type="STRING" id="1499967.U27_05392"/>
<evidence type="ECO:0000313" key="2">
    <source>
        <dbReference type="EMBL" id="GAK58418.1"/>
    </source>
</evidence>
<dbReference type="Proteomes" id="UP000030661">
    <property type="component" value="Unassembled WGS sequence"/>
</dbReference>
<dbReference type="eggNOG" id="COG1232">
    <property type="taxonomic scope" value="Bacteria"/>
</dbReference>
<feature type="domain" description="Amine oxidase" evidence="1">
    <location>
        <begin position="13"/>
        <end position="414"/>
    </location>
</feature>